<keyword evidence="1" id="KW-0812">Transmembrane</keyword>
<dbReference type="Proteomes" id="UP000007819">
    <property type="component" value="Chromosome A2"/>
</dbReference>
<protein>
    <submittedName>
        <fullName evidence="2">Uncharacterized protein</fullName>
    </submittedName>
</protein>
<accession>A0A8R2D2R5</accession>
<evidence type="ECO:0000256" key="1">
    <source>
        <dbReference type="SAM" id="Phobius"/>
    </source>
</evidence>
<name>A0A8R2D2R5_ACYPI</name>
<reference evidence="3" key="1">
    <citation type="submission" date="2010-06" db="EMBL/GenBank/DDBJ databases">
        <authorList>
            <person name="Jiang H."/>
            <person name="Abraham K."/>
            <person name="Ali S."/>
            <person name="Alsbrooks S.L."/>
            <person name="Anim B.N."/>
            <person name="Anosike U.S."/>
            <person name="Attaway T."/>
            <person name="Bandaranaike D.P."/>
            <person name="Battles P.K."/>
            <person name="Bell S.N."/>
            <person name="Bell A.V."/>
            <person name="Beltran B."/>
            <person name="Bickham C."/>
            <person name="Bustamante Y."/>
            <person name="Caleb T."/>
            <person name="Canada A."/>
            <person name="Cardenas V."/>
            <person name="Carter K."/>
            <person name="Chacko J."/>
            <person name="Chandrabose M.N."/>
            <person name="Chavez D."/>
            <person name="Chavez A."/>
            <person name="Chen L."/>
            <person name="Chu H.-S."/>
            <person name="Claassen K.J."/>
            <person name="Cockrell R."/>
            <person name="Collins M."/>
            <person name="Cooper J.A."/>
            <person name="Cree A."/>
            <person name="Curry S.M."/>
            <person name="Da Y."/>
            <person name="Dao M.D."/>
            <person name="Das B."/>
            <person name="Davila M.-L."/>
            <person name="Davy-Carroll L."/>
            <person name="Denson S."/>
            <person name="Dinh H."/>
            <person name="Ebong V.E."/>
            <person name="Edwards J.R."/>
            <person name="Egan A."/>
            <person name="El-Daye J."/>
            <person name="Escobedo L."/>
            <person name="Fernandez S."/>
            <person name="Fernando P.R."/>
            <person name="Flagg N."/>
            <person name="Forbes L.D."/>
            <person name="Fowler R.G."/>
            <person name="Fu Q."/>
            <person name="Gabisi R.A."/>
            <person name="Ganer J."/>
            <person name="Garbino Pronczuk A."/>
            <person name="Garcia R.M."/>
            <person name="Garner T."/>
            <person name="Garrett T.E."/>
            <person name="Gonzalez D.A."/>
            <person name="Hamid H."/>
            <person name="Hawkins E.S."/>
            <person name="Hirani K."/>
            <person name="Hogues M.E."/>
            <person name="Hollins B."/>
            <person name="Hsiao C.-H."/>
            <person name="Jabil R."/>
            <person name="James M.L."/>
            <person name="Jhangiani S.N."/>
            <person name="Johnson B."/>
            <person name="Johnson Q."/>
            <person name="Joshi V."/>
            <person name="Kalu J.B."/>
            <person name="Kam C."/>
            <person name="Kashfia A."/>
            <person name="Keebler J."/>
            <person name="Kisamo H."/>
            <person name="Kovar C.L."/>
            <person name="Lago L.A."/>
            <person name="Lai C.-Y."/>
            <person name="Laidlaw J."/>
            <person name="Lara F."/>
            <person name="Le T.-K."/>
            <person name="Lee S.L."/>
            <person name="Legall F.H."/>
            <person name="Lemon S.J."/>
            <person name="Lewis L.R."/>
            <person name="Li B."/>
            <person name="Liu Y."/>
            <person name="Liu Y.-S."/>
            <person name="Lopez J."/>
            <person name="Lozado R.J."/>
            <person name="Lu J."/>
            <person name="Madu R.C."/>
            <person name="Maheshwari M."/>
            <person name="Maheshwari R."/>
            <person name="Malloy K."/>
            <person name="Martinez E."/>
            <person name="Mathew T."/>
            <person name="Mercado I.C."/>
            <person name="Mercado C."/>
            <person name="Meyer B."/>
            <person name="Montgomery K."/>
            <person name="Morgan M.B."/>
            <person name="Munidasa M."/>
            <person name="Nazareth L.V."/>
            <person name="Nelson J."/>
            <person name="Ng B.M."/>
            <person name="Nguyen N.B."/>
            <person name="Nguyen P.Q."/>
            <person name="Nguyen T."/>
            <person name="Obregon M."/>
            <person name="Okwuonu G.O."/>
            <person name="Onwere C.G."/>
            <person name="Orozco G."/>
            <person name="Parra A."/>
            <person name="Patel S."/>
            <person name="Patil S."/>
            <person name="Perez A."/>
            <person name="Perez Y."/>
            <person name="Pham C."/>
            <person name="Primus E.L."/>
            <person name="Pu L.-L."/>
            <person name="Puazo M."/>
            <person name="Qin X."/>
            <person name="Quiroz J.B."/>
            <person name="Reese J."/>
            <person name="Richards S."/>
            <person name="Rives C.M."/>
            <person name="Robberts R."/>
            <person name="Ruiz S.J."/>
            <person name="Ruiz M.J."/>
            <person name="Santibanez J."/>
            <person name="Schneider B.W."/>
            <person name="Sisson I."/>
            <person name="Smith M."/>
            <person name="Sodergren E."/>
            <person name="Song X.-Z."/>
            <person name="Song B.B."/>
            <person name="Summersgill H."/>
            <person name="Thelus R."/>
            <person name="Thornton R.D."/>
            <person name="Trejos Z.Y."/>
            <person name="Usmani K."/>
            <person name="Vattathil S."/>
            <person name="Villasana D."/>
            <person name="Walker D.L."/>
            <person name="Wang S."/>
            <person name="Wang K."/>
            <person name="White C.S."/>
            <person name="Williams A.C."/>
            <person name="Williamson J."/>
            <person name="Wilson K."/>
            <person name="Woghiren I.O."/>
            <person name="Woodworth J.R."/>
            <person name="Worley K.C."/>
            <person name="Wright R.A."/>
            <person name="Wu W."/>
            <person name="Young L."/>
            <person name="Zhang L."/>
            <person name="Zhang J."/>
            <person name="Zhu Y."/>
            <person name="Muzny D.M."/>
            <person name="Weinstock G."/>
            <person name="Gibbs R.A."/>
        </authorList>
    </citation>
    <scope>NUCLEOTIDE SEQUENCE [LARGE SCALE GENOMIC DNA]</scope>
    <source>
        <strain evidence="3">LSR1</strain>
    </source>
</reference>
<sequence length="185" mass="20534">MRVFKQICLYFIPLLSEINFCRMCTEFKKCHHNLNKLVVDGCITTAKLSAIRAQRKALNDRVAKTTGGGAFGAQILMEIGTTAAATVFEVHRALLSAERSGPAADLLDVSQRFLRLFALCKVSGDVAEEANKLVTILLDINPSADIHLEDEVIMYFYHVSSGLLFLLVRVIIRVIISKAIRIVIK</sequence>
<evidence type="ECO:0000313" key="3">
    <source>
        <dbReference type="Proteomes" id="UP000007819"/>
    </source>
</evidence>
<keyword evidence="3" id="KW-1185">Reference proteome</keyword>
<keyword evidence="1" id="KW-1133">Transmembrane helix</keyword>
<organism evidence="2 3">
    <name type="scientific">Acyrthosiphon pisum</name>
    <name type="common">Pea aphid</name>
    <dbReference type="NCBI Taxonomy" id="7029"/>
    <lineage>
        <taxon>Eukaryota</taxon>
        <taxon>Metazoa</taxon>
        <taxon>Ecdysozoa</taxon>
        <taxon>Arthropoda</taxon>
        <taxon>Hexapoda</taxon>
        <taxon>Insecta</taxon>
        <taxon>Pterygota</taxon>
        <taxon>Neoptera</taxon>
        <taxon>Paraneoptera</taxon>
        <taxon>Hemiptera</taxon>
        <taxon>Sternorrhyncha</taxon>
        <taxon>Aphidomorpha</taxon>
        <taxon>Aphidoidea</taxon>
        <taxon>Aphididae</taxon>
        <taxon>Macrosiphini</taxon>
        <taxon>Acyrthosiphon</taxon>
    </lineage>
</organism>
<dbReference type="OrthoDB" id="6619139at2759"/>
<dbReference type="GeneID" id="107883307"/>
<dbReference type="KEGG" id="api:107883307"/>
<proteinExistence type="predicted"/>
<feature type="transmembrane region" description="Helical" evidence="1">
    <location>
        <begin position="155"/>
        <end position="176"/>
    </location>
</feature>
<dbReference type="RefSeq" id="XP_016658523.2">
    <property type="nucleotide sequence ID" value="XM_016803034.2"/>
</dbReference>
<reference evidence="2" key="2">
    <citation type="submission" date="2022-06" db="UniProtKB">
        <authorList>
            <consortium name="EnsemblMetazoa"/>
        </authorList>
    </citation>
    <scope>IDENTIFICATION</scope>
</reference>
<dbReference type="EnsemblMetazoa" id="XM_016803034.2">
    <property type="protein sequence ID" value="XP_016658523.2"/>
    <property type="gene ID" value="LOC107883307"/>
</dbReference>
<evidence type="ECO:0000313" key="2">
    <source>
        <dbReference type="EnsemblMetazoa" id="XP_016658523.2"/>
    </source>
</evidence>
<keyword evidence="1" id="KW-0472">Membrane</keyword>
<dbReference type="AlphaFoldDB" id="A0A8R2D2R5"/>